<sequence>MSEAGCTKFLKERDLFTFNTDDREGLEEVLTVDKIAAASCSLHSGEVVGPNGLPIELYKCMSDKMAAHMLTMFQEACASGGLTTDQRTATIVVVPNKGKPPNYCGSCKLISPFNVEAKVLAKAWVPRLCQVKASVIHLDQTGFMPHRSMRLNLCCLYGVLHMMKLMYATQAALITLDAWMAFDSIKSHHIFANLA</sequence>
<protein>
    <recommendedName>
        <fullName evidence="3">Reverse transcriptase domain-containing protein</fullName>
    </recommendedName>
</protein>
<dbReference type="EMBL" id="JANPWB010000013">
    <property type="protein sequence ID" value="KAJ1105114.1"/>
    <property type="molecule type" value="Genomic_DNA"/>
</dbReference>
<dbReference type="AlphaFoldDB" id="A0AAV7MPX9"/>
<evidence type="ECO:0000313" key="1">
    <source>
        <dbReference type="EMBL" id="KAJ1105114.1"/>
    </source>
</evidence>
<reference evidence="1" key="1">
    <citation type="journal article" date="2022" name="bioRxiv">
        <title>Sequencing and chromosome-scale assembly of the giantPleurodeles waltlgenome.</title>
        <authorList>
            <person name="Brown T."/>
            <person name="Elewa A."/>
            <person name="Iarovenko S."/>
            <person name="Subramanian E."/>
            <person name="Araus A.J."/>
            <person name="Petzold A."/>
            <person name="Susuki M."/>
            <person name="Suzuki K.-i.T."/>
            <person name="Hayashi T."/>
            <person name="Toyoda A."/>
            <person name="Oliveira C."/>
            <person name="Osipova E."/>
            <person name="Leigh N.D."/>
            <person name="Simon A."/>
            <person name="Yun M.H."/>
        </authorList>
    </citation>
    <scope>NUCLEOTIDE SEQUENCE</scope>
    <source>
        <strain evidence="1">20211129_DDA</strain>
        <tissue evidence="1">Liver</tissue>
    </source>
</reference>
<proteinExistence type="predicted"/>
<keyword evidence="2" id="KW-1185">Reference proteome</keyword>
<comment type="caution">
    <text evidence="1">The sequence shown here is derived from an EMBL/GenBank/DDBJ whole genome shotgun (WGS) entry which is preliminary data.</text>
</comment>
<organism evidence="1 2">
    <name type="scientific">Pleurodeles waltl</name>
    <name type="common">Iberian ribbed newt</name>
    <dbReference type="NCBI Taxonomy" id="8319"/>
    <lineage>
        <taxon>Eukaryota</taxon>
        <taxon>Metazoa</taxon>
        <taxon>Chordata</taxon>
        <taxon>Craniata</taxon>
        <taxon>Vertebrata</taxon>
        <taxon>Euteleostomi</taxon>
        <taxon>Amphibia</taxon>
        <taxon>Batrachia</taxon>
        <taxon>Caudata</taxon>
        <taxon>Salamandroidea</taxon>
        <taxon>Salamandridae</taxon>
        <taxon>Pleurodelinae</taxon>
        <taxon>Pleurodeles</taxon>
    </lineage>
</organism>
<evidence type="ECO:0000313" key="2">
    <source>
        <dbReference type="Proteomes" id="UP001066276"/>
    </source>
</evidence>
<gene>
    <name evidence="1" type="ORF">NDU88_002522</name>
</gene>
<name>A0AAV7MPX9_PLEWA</name>
<accession>A0AAV7MPX9</accession>
<evidence type="ECO:0008006" key="3">
    <source>
        <dbReference type="Google" id="ProtNLM"/>
    </source>
</evidence>
<dbReference type="Proteomes" id="UP001066276">
    <property type="component" value="Chromosome 9"/>
</dbReference>
<dbReference type="PANTHER" id="PTHR19446">
    <property type="entry name" value="REVERSE TRANSCRIPTASES"/>
    <property type="match status" value="1"/>
</dbReference>